<evidence type="ECO:0000313" key="2">
    <source>
        <dbReference type="Proteomes" id="UP000726737"/>
    </source>
</evidence>
<proteinExistence type="predicted"/>
<sequence length="498" mass="55855">MTHSSTSANKAKVPDPSISSSPLDNRVRLSLLVLLSVLLFQLTLSPKTSYLLSNIKNIRRPIHYHGQDVTTKFFEGWYIKMVKLNETAHEPARSMALIPGIYRTGPTVSDKHKEHAFVIVVGLPGPEHFAYYRFPTTDFVDLGSHAPGDENAFRIKIGNSLFAHNEVILDLPADHFEHVPTEELESFYSAASRQYEHQYHSNDQSPIPKGFFRDFFPTSAQLSQRAGQEPFTIQGHILFPAKDQTLLPTSRLIPSIMGITAYLPFLECNHGVASMYHPIPKGHITTSYADNVTQVKVIFDGGVGYIEKDWGINFPSTWIWGQANIFTQSPGSSLLMSVASIPVLGPDVKDWIDEHLPILSPLTTARGMLLVYYHEATKTLYNFSTYMLFARLRELKVTLNVEQRTQTVSFRATTRDPHNFFETVALQVSITREIGTGVPLRAPTRAKGRMATNVEEAVLARTELKLWRVESGEVLVEDEGLGSGLEIEGDVQWLETTE</sequence>
<evidence type="ECO:0000313" key="1">
    <source>
        <dbReference type="EMBL" id="KAG0251511.1"/>
    </source>
</evidence>
<keyword evidence="2" id="KW-1185">Reference proteome</keyword>
<gene>
    <name evidence="1" type="ORF">BG011_007549</name>
</gene>
<dbReference type="AlphaFoldDB" id="A0A9P6PPX1"/>
<dbReference type="Proteomes" id="UP000726737">
    <property type="component" value="Unassembled WGS sequence"/>
</dbReference>
<dbReference type="GO" id="GO:0009976">
    <property type="term" value="F:tocopherol cyclase activity"/>
    <property type="evidence" value="ECO:0007669"/>
    <property type="project" value="InterPro"/>
</dbReference>
<protein>
    <submittedName>
        <fullName evidence="1">Uncharacterized protein</fullName>
    </submittedName>
</protein>
<comment type="caution">
    <text evidence="1">The sequence shown here is derived from an EMBL/GenBank/DDBJ whole genome shotgun (WGS) entry which is preliminary data.</text>
</comment>
<dbReference type="OrthoDB" id="2118020at2759"/>
<dbReference type="PANTHER" id="PTHR35309:SF4">
    <property type="entry name" value="TOCOPHEROL CYCLASE"/>
    <property type="match status" value="1"/>
</dbReference>
<reference evidence="1" key="1">
    <citation type="journal article" date="2020" name="Fungal Divers.">
        <title>Resolving the Mortierellaceae phylogeny through synthesis of multi-gene phylogenetics and phylogenomics.</title>
        <authorList>
            <person name="Vandepol N."/>
            <person name="Liber J."/>
            <person name="Desiro A."/>
            <person name="Na H."/>
            <person name="Kennedy M."/>
            <person name="Barry K."/>
            <person name="Grigoriev I.V."/>
            <person name="Miller A.N."/>
            <person name="O'Donnell K."/>
            <person name="Stajich J.E."/>
            <person name="Bonito G."/>
        </authorList>
    </citation>
    <scope>NUCLEOTIDE SEQUENCE</scope>
    <source>
        <strain evidence="1">KOD948</strain>
    </source>
</reference>
<name>A0A9P6PPX1_9FUNG</name>
<dbReference type="Pfam" id="PF14249">
    <property type="entry name" value="Tocopherol_cycl"/>
    <property type="match status" value="1"/>
</dbReference>
<accession>A0A9P6PPX1</accession>
<dbReference type="PANTHER" id="PTHR35309">
    <property type="match status" value="1"/>
</dbReference>
<organism evidence="1 2">
    <name type="scientific">Mortierella polycephala</name>
    <dbReference type="NCBI Taxonomy" id="41804"/>
    <lineage>
        <taxon>Eukaryota</taxon>
        <taxon>Fungi</taxon>
        <taxon>Fungi incertae sedis</taxon>
        <taxon>Mucoromycota</taxon>
        <taxon>Mortierellomycotina</taxon>
        <taxon>Mortierellomycetes</taxon>
        <taxon>Mortierellales</taxon>
        <taxon>Mortierellaceae</taxon>
        <taxon>Mortierella</taxon>
    </lineage>
</organism>
<dbReference type="EMBL" id="JAAAJA010000588">
    <property type="protein sequence ID" value="KAG0251511.1"/>
    <property type="molecule type" value="Genomic_DNA"/>
</dbReference>
<dbReference type="InterPro" id="IPR025893">
    <property type="entry name" value="Tocopherol_cyclase"/>
</dbReference>